<dbReference type="InterPro" id="IPR025684">
    <property type="entry name" value="SprA_N_dom"/>
</dbReference>
<dbReference type="InterPro" id="IPR026377">
    <property type="entry name" value="Cell_surface_SprA"/>
</dbReference>
<name>A0A090VML5_9FLAO</name>
<gene>
    <name evidence="2" type="ORF">JCM19301_521</name>
</gene>
<feature type="domain" description="Gliding motility protein SprA N-terminal" evidence="1">
    <location>
        <begin position="3"/>
        <end position="46"/>
    </location>
</feature>
<evidence type="ECO:0000259" key="1">
    <source>
        <dbReference type="Pfam" id="PF14349"/>
    </source>
</evidence>
<protein>
    <recommendedName>
        <fullName evidence="1">Gliding motility protein SprA N-terminal domain-containing protein</fullName>
    </recommendedName>
</protein>
<accession>A0A090VML5</accession>
<organism evidence="2 3">
    <name type="scientific">Jejuia pallidilutea</name>
    <dbReference type="NCBI Taxonomy" id="504487"/>
    <lineage>
        <taxon>Bacteria</taxon>
        <taxon>Pseudomonadati</taxon>
        <taxon>Bacteroidota</taxon>
        <taxon>Flavobacteriia</taxon>
        <taxon>Flavobacteriales</taxon>
        <taxon>Flavobacteriaceae</taxon>
        <taxon>Jejuia</taxon>
    </lineage>
</organism>
<proteinExistence type="predicted"/>
<evidence type="ECO:0000313" key="3">
    <source>
        <dbReference type="Proteomes" id="UP000029641"/>
    </source>
</evidence>
<dbReference type="Pfam" id="PF14349">
    <property type="entry name" value="SprA_N"/>
    <property type="match status" value="1"/>
</dbReference>
<dbReference type="AlphaFoldDB" id="A0A090VML5"/>
<dbReference type="NCBIfam" id="TIGR04189">
    <property type="entry name" value="surface_SprA"/>
    <property type="match status" value="1"/>
</dbReference>
<sequence length="280" mass="32959">MVTNVNVGQLLPKKWGVQVPFNYAQSEALITPKFDQFYKDLKLQDRIDAANSEAERQEVKEQSEDYTRRQSINLIGVRKNRTTEKTPRFYDVENFTFNYSYNKVEHRDFEIENSVNKTVRAGANYAFNFNPITVEPFKKNDSLFTGKYWKFLKDFNVNLLPTSFAVNTDINRQFNRQKFREIDLTGNNIGIEELFRRNYTFDFQYTINYNITQALQLNFTAANNNIVRNYFLNDDFIAGEQDQRLDVWDGFLDIGDPNRQTQSLGLTYQLPLNKIPTFSL</sequence>
<evidence type="ECO:0000313" key="2">
    <source>
        <dbReference type="EMBL" id="GAL65956.1"/>
    </source>
</evidence>
<dbReference type="Proteomes" id="UP000029641">
    <property type="component" value="Unassembled WGS sequence"/>
</dbReference>
<dbReference type="EMBL" id="BBNR01000003">
    <property type="protein sequence ID" value="GAL65956.1"/>
    <property type="molecule type" value="Genomic_DNA"/>
</dbReference>
<reference evidence="2 3" key="1">
    <citation type="journal article" date="2014" name="Genome Announc.">
        <title>Draft Genome Sequence of Marine Flavobacterium Jejuia pallidilutea Strain 11shimoA1 and Pigmentation Mutants.</title>
        <authorList>
            <person name="Takatani N."/>
            <person name="Nakanishi M."/>
            <person name="Meirelles P."/>
            <person name="Mino S."/>
            <person name="Suda W."/>
            <person name="Oshima K."/>
            <person name="Hattori M."/>
            <person name="Ohkuma M."/>
            <person name="Hosokawa M."/>
            <person name="Miyashita K."/>
            <person name="Thompson F.L."/>
            <person name="Niwa A."/>
            <person name="Sawabe T."/>
            <person name="Sawabe T."/>
        </authorList>
    </citation>
    <scope>NUCLEOTIDE SEQUENCE [LARGE SCALE GENOMIC DNA]</scope>
    <source>
        <strain evidence="2 3">JCM 19301</strain>
    </source>
</reference>
<comment type="caution">
    <text evidence="2">The sequence shown here is derived from an EMBL/GenBank/DDBJ whole genome shotgun (WGS) entry which is preliminary data.</text>
</comment>